<evidence type="ECO:0000256" key="1">
    <source>
        <dbReference type="SAM" id="MobiDB-lite"/>
    </source>
</evidence>
<reference evidence="2 3" key="1">
    <citation type="submission" date="2015-11" db="EMBL/GenBank/DDBJ databases">
        <title>Genomes and virulence difference between two physiological races of Phytophthora nicotianae.</title>
        <authorList>
            <person name="Liu H."/>
            <person name="Ma X."/>
            <person name="Yu H."/>
            <person name="Fang D."/>
            <person name="Li Y."/>
            <person name="Wang X."/>
            <person name="Wang W."/>
            <person name="Dong Y."/>
            <person name="Xiao B."/>
        </authorList>
    </citation>
    <scope>NUCLEOTIDE SEQUENCE [LARGE SCALE GENOMIC DNA]</scope>
    <source>
        <strain evidence="3">race 0</strain>
    </source>
</reference>
<feature type="region of interest" description="Disordered" evidence="1">
    <location>
        <begin position="1"/>
        <end position="23"/>
    </location>
</feature>
<dbReference type="EMBL" id="LNFO01004314">
    <property type="protein sequence ID" value="KUF81173.1"/>
    <property type="molecule type" value="Genomic_DNA"/>
</dbReference>
<dbReference type="AlphaFoldDB" id="A0A0W8CAS1"/>
<feature type="region of interest" description="Disordered" evidence="1">
    <location>
        <begin position="30"/>
        <end position="49"/>
    </location>
</feature>
<gene>
    <name evidence="2" type="ORF">AM587_10002457</name>
</gene>
<name>A0A0W8CAS1_PHYNI</name>
<evidence type="ECO:0000313" key="2">
    <source>
        <dbReference type="EMBL" id="KUF81173.1"/>
    </source>
</evidence>
<evidence type="ECO:0000313" key="3">
    <source>
        <dbReference type="Proteomes" id="UP000052943"/>
    </source>
</evidence>
<protein>
    <submittedName>
        <fullName evidence="2">Uncharacterized protein</fullName>
    </submittedName>
</protein>
<organism evidence="2 3">
    <name type="scientific">Phytophthora nicotianae</name>
    <name type="common">Potato buckeye rot agent</name>
    <name type="synonym">Phytophthora parasitica</name>
    <dbReference type="NCBI Taxonomy" id="4792"/>
    <lineage>
        <taxon>Eukaryota</taxon>
        <taxon>Sar</taxon>
        <taxon>Stramenopiles</taxon>
        <taxon>Oomycota</taxon>
        <taxon>Peronosporomycetes</taxon>
        <taxon>Peronosporales</taxon>
        <taxon>Peronosporaceae</taxon>
        <taxon>Phytophthora</taxon>
    </lineage>
</organism>
<sequence length="147" mass="16531">MSMGELLNPPDENTTAEDLPTAEDFCEVDDQELAVDGSENGSENMDEDDMERSMWIEEDLEPEAIKEHLMWVAKLLVRAGATGVSDRSVSGLREMQRSLREELRRKQGHKHQKSLLDSFGCPVLVMTVPIVNKHPRIGFISGCQISF</sequence>
<proteinExistence type="predicted"/>
<dbReference type="Proteomes" id="UP000052943">
    <property type="component" value="Unassembled WGS sequence"/>
</dbReference>
<comment type="caution">
    <text evidence="2">The sequence shown here is derived from an EMBL/GenBank/DDBJ whole genome shotgun (WGS) entry which is preliminary data.</text>
</comment>
<accession>A0A0W8CAS1</accession>